<dbReference type="PANTHER" id="PTHR12634:SF8">
    <property type="entry name" value="FIERY MOUNTAIN, ISOFORM D"/>
    <property type="match status" value="1"/>
</dbReference>
<dbReference type="GeneID" id="88174358"/>
<dbReference type="GO" id="GO:0019888">
    <property type="term" value="F:protein phosphatase regulator activity"/>
    <property type="evidence" value="ECO:0007669"/>
    <property type="project" value="TreeGrafter"/>
</dbReference>
<gene>
    <name evidence="4" type="ORF">PUMCH_003294</name>
</gene>
<reference evidence="4 5" key="1">
    <citation type="submission" date="2023-10" db="EMBL/GenBank/DDBJ databases">
        <title>Draft Genome Sequence of Candida saopaulonensis from a very Premature Infant with Sepsis.</title>
        <authorList>
            <person name="Ning Y."/>
            <person name="Dai R."/>
            <person name="Xiao M."/>
            <person name="Xu Y."/>
            <person name="Yan Q."/>
            <person name="Zhang L."/>
        </authorList>
    </citation>
    <scope>NUCLEOTIDE SEQUENCE [LARGE SCALE GENOMIC DNA]</scope>
    <source>
        <strain evidence="4 5">19XY460</strain>
    </source>
</reference>
<accession>A0AAX4HBY0</accession>
<comment type="similarity">
    <text evidence="1">Belongs to the SAPS family.</text>
</comment>
<dbReference type="GO" id="GO:0019903">
    <property type="term" value="F:protein phosphatase binding"/>
    <property type="evidence" value="ECO:0007669"/>
    <property type="project" value="InterPro"/>
</dbReference>
<evidence type="ECO:0008006" key="6">
    <source>
        <dbReference type="Google" id="ProtNLM"/>
    </source>
</evidence>
<dbReference type="GO" id="GO:0005829">
    <property type="term" value="C:cytosol"/>
    <property type="evidence" value="ECO:0007669"/>
    <property type="project" value="TreeGrafter"/>
</dbReference>
<dbReference type="GO" id="GO:0005634">
    <property type="term" value="C:nucleus"/>
    <property type="evidence" value="ECO:0007669"/>
    <property type="project" value="TreeGrafter"/>
</dbReference>
<feature type="compositionally biased region" description="Acidic residues" evidence="3">
    <location>
        <begin position="146"/>
        <end position="159"/>
    </location>
</feature>
<evidence type="ECO:0000256" key="3">
    <source>
        <dbReference type="SAM" id="MobiDB-lite"/>
    </source>
</evidence>
<keyword evidence="2" id="KW-0131">Cell cycle</keyword>
<evidence type="ECO:0000313" key="5">
    <source>
        <dbReference type="Proteomes" id="UP001338582"/>
    </source>
</evidence>
<dbReference type="AlphaFoldDB" id="A0AAX4HBY0"/>
<evidence type="ECO:0000256" key="1">
    <source>
        <dbReference type="ARBA" id="ARBA00006180"/>
    </source>
</evidence>
<feature type="region of interest" description="Disordered" evidence="3">
    <location>
        <begin position="146"/>
        <end position="179"/>
    </location>
</feature>
<dbReference type="EMBL" id="CP138897">
    <property type="protein sequence ID" value="WPK25955.1"/>
    <property type="molecule type" value="Genomic_DNA"/>
</dbReference>
<organism evidence="4 5">
    <name type="scientific">Australozyma saopauloensis</name>
    <dbReference type="NCBI Taxonomy" id="291208"/>
    <lineage>
        <taxon>Eukaryota</taxon>
        <taxon>Fungi</taxon>
        <taxon>Dikarya</taxon>
        <taxon>Ascomycota</taxon>
        <taxon>Saccharomycotina</taxon>
        <taxon>Pichiomycetes</taxon>
        <taxon>Metschnikowiaceae</taxon>
        <taxon>Australozyma</taxon>
    </lineage>
</organism>
<dbReference type="Pfam" id="PF04499">
    <property type="entry name" value="SAPS"/>
    <property type="match status" value="1"/>
</dbReference>
<sequence>MSFWPFSNSYSANSSLQKFLDSIVDASLITVDQLMDDRNLQQEFLEELKTLASKQKQKNTFLFVQLLQNEAQNKSLHSGANSDTLSVGSCSTDANGGGSTLLKSAREEKLLELLLQPHILNGFLDYIVFSVHYFHELSLKESAAGDDVESDSSVDEPLADEPPVTLNDTTIDGGEPKEERTRRFIQCSAEVLSADLWVISNRIIETPSLMGKLWLVLSMPDLQENLPSVAYLIQILDHFMETNSIELLNFIRKQDDLVDTFLGLVEIPLIMDFFLKIIQTDKADSPSGILEVLSRQQLIPKVIDILKPDISLFESEGSVFAPTTTVLFRQTATTEFVKALVTVSSNATLAVDLETNIGPNQLIRELASPPIIQSMLDDIMFFRVPSPTNSDITYSNKHGIANCVAILIELIRKNNSDYDLNCGTYSSQLQSNVDGTGEINVQVMFHWLKDFEQNPPGVRDPIFLGDLLEIFSKNLDGLVQLMEIEADLQPAGEAGTPILGITKFKISELVAELLHCSNMILLNSRKIAYLICVRDEMRALQAKSINAALSESIDSGFADTLLKGTDISDVTSGLDDVSLVEADTDRPKRVPSKRSLHALSGSANDDQLCRDILESLEYEDSDDDEPAVSNENPFVSEQREESFKFDPCVGDFFKMKLIDSGMLLSIVSKFVKYPWHNFFHNVVFDLIQQIFNGKLNSYNSFLIVELFKASKCHITETIVSAFRTQLEPRPGYMGHLILVSEEVVKFTTLYKPALISPIIVEAVGTDDWEWFVSEILLKTRELYNVILGTDPEYSEFDDEDGNRDDENYGFETSTVGYMDMDNYPQKEHKTAIILGDSQNHDEFVKQKVPESKEEDFDLAIDDKTAFSDIPAVSIENMSPKMEFANDDILYEDFEENNISDFHEEKEILDNLLGSSSSEDDEDSNQLRRMPKHHS</sequence>
<evidence type="ECO:0000313" key="4">
    <source>
        <dbReference type="EMBL" id="WPK25955.1"/>
    </source>
</evidence>
<keyword evidence="5" id="KW-1185">Reference proteome</keyword>
<evidence type="ECO:0000256" key="2">
    <source>
        <dbReference type="ARBA" id="ARBA00023306"/>
    </source>
</evidence>
<feature type="region of interest" description="Disordered" evidence="3">
    <location>
        <begin position="911"/>
        <end position="934"/>
    </location>
</feature>
<name>A0AAX4HBY0_9ASCO</name>
<dbReference type="PANTHER" id="PTHR12634">
    <property type="entry name" value="SIT4 YEAST -ASSOCIATING PROTEIN-RELATED"/>
    <property type="match status" value="1"/>
</dbReference>
<dbReference type="Proteomes" id="UP001338582">
    <property type="component" value="Chromosome 4"/>
</dbReference>
<protein>
    <recommendedName>
        <fullName evidence="6">SAPS-domain-containing protein</fullName>
    </recommendedName>
</protein>
<dbReference type="KEGG" id="asau:88174358"/>
<proteinExistence type="inferred from homology"/>
<dbReference type="InterPro" id="IPR007587">
    <property type="entry name" value="SAPS"/>
</dbReference>
<dbReference type="RefSeq" id="XP_062878337.1">
    <property type="nucleotide sequence ID" value="XM_063022267.1"/>
</dbReference>